<keyword evidence="13" id="KW-0378">Hydrolase</keyword>
<keyword evidence="15" id="KW-0809">Transit peptide</keyword>
<evidence type="ECO:0000256" key="12">
    <source>
        <dbReference type="ARBA" id="ARBA00022759"/>
    </source>
</evidence>
<evidence type="ECO:0000313" key="26">
    <source>
        <dbReference type="Proteomes" id="UP000694845"/>
    </source>
</evidence>
<feature type="compositionally biased region" description="Polar residues" evidence="24">
    <location>
        <begin position="922"/>
        <end position="934"/>
    </location>
</feature>
<dbReference type="PANTHER" id="PTHR12553:SF49">
    <property type="entry name" value="ZINC PHOSPHODIESTERASE ELAC PROTEIN 2"/>
    <property type="match status" value="1"/>
</dbReference>
<dbReference type="PANTHER" id="PTHR12553">
    <property type="entry name" value="ZINC PHOSPHODIESTERASE ELAC PROTEIN 2"/>
    <property type="match status" value="1"/>
</dbReference>
<dbReference type="GO" id="GO:0005634">
    <property type="term" value="C:nucleus"/>
    <property type="evidence" value="ECO:0007669"/>
    <property type="project" value="UniProtKB-SubCell"/>
</dbReference>
<dbReference type="AlphaFoldDB" id="A0A8B7XKQ2"/>
<feature type="compositionally biased region" description="Acidic residues" evidence="24">
    <location>
        <begin position="291"/>
        <end position="304"/>
    </location>
</feature>
<dbReference type="CDD" id="cd07718">
    <property type="entry name" value="RNaseZ_ELAC1_ELAC2-C-term-like_MBL-fold"/>
    <property type="match status" value="1"/>
</dbReference>
<feature type="region of interest" description="Disordered" evidence="24">
    <location>
        <begin position="257"/>
        <end position="345"/>
    </location>
</feature>
<dbReference type="Pfam" id="PF23023">
    <property type="entry name" value="Anti-Pycsar_Apyc1"/>
    <property type="match status" value="1"/>
</dbReference>
<keyword evidence="9" id="KW-0819">tRNA processing</keyword>
<feature type="compositionally biased region" description="Basic residues" evidence="24">
    <location>
        <begin position="329"/>
        <end position="339"/>
    </location>
</feature>
<comment type="subcellular location">
    <subcellularLocation>
        <location evidence="4">Mitochondrion matrix</location>
    </subcellularLocation>
    <subcellularLocation>
        <location evidence="3">Nucleus</location>
    </subcellularLocation>
</comment>
<dbReference type="GeneID" id="110973760"/>
<keyword evidence="12" id="KW-0255">Endonuclease</keyword>
<evidence type="ECO:0000256" key="3">
    <source>
        <dbReference type="ARBA" id="ARBA00004123"/>
    </source>
</evidence>
<evidence type="ECO:0000256" key="13">
    <source>
        <dbReference type="ARBA" id="ARBA00022801"/>
    </source>
</evidence>
<evidence type="ECO:0000256" key="18">
    <source>
        <dbReference type="ARBA" id="ARBA00030689"/>
    </source>
</evidence>
<evidence type="ECO:0000256" key="9">
    <source>
        <dbReference type="ARBA" id="ARBA00022694"/>
    </source>
</evidence>
<comment type="function">
    <text evidence="22">Zinc phosphodiesterase, which displays mitochondrial tRNA 3'-processing endonuclease activity. Involved in tRNA maturation, by removing a 3'-trailer from precursor tRNA. Associates with mitochondrial DNA complexes at the nucleoids to initiate RNA processing and ribosome assembly.</text>
</comment>
<reference evidence="27" key="1">
    <citation type="submission" date="2025-08" db="UniProtKB">
        <authorList>
            <consortium name="RefSeq"/>
        </authorList>
    </citation>
    <scope>IDENTIFICATION</scope>
</reference>
<keyword evidence="17" id="KW-0539">Nucleus</keyword>
<comment type="catalytic activity">
    <reaction evidence="1">
        <text>Endonucleolytic cleavage of RNA, removing extra 3' nucleotides from tRNA precursor, generating 3' termini of tRNAs. A 3'-hydroxy group is left at the tRNA terminus and a 5'-phosphoryl group is left at the trailer molecule.</text>
        <dbReference type="EC" id="3.1.26.11"/>
    </reaction>
</comment>
<evidence type="ECO:0000256" key="22">
    <source>
        <dbReference type="ARBA" id="ARBA00046098"/>
    </source>
</evidence>
<organism evidence="26 27">
    <name type="scientific">Acanthaster planci</name>
    <name type="common">Crown-of-thorns starfish</name>
    <dbReference type="NCBI Taxonomy" id="133434"/>
    <lineage>
        <taxon>Eukaryota</taxon>
        <taxon>Metazoa</taxon>
        <taxon>Echinodermata</taxon>
        <taxon>Eleutherozoa</taxon>
        <taxon>Asterozoa</taxon>
        <taxon>Asteroidea</taxon>
        <taxon>Valvatacea</taxon>
        <taxon>Valvatida</taxon>
        <taxon>Acanthasteridae</taxon>
        <taxon>Acanthaster</taxon>
    </lineage>
</organism>
<dbReference type="InterPro" id="IPR036866">
    <property type="entry name" value="RibonucZ/Hydroxyglut_hydro"/>
</dbReference>
<comment type="subunit">
    <text evidence="23">Homodimer. Interacts with PTCD1.</text>
</comment>
<name>A0A8B7XKQ2_ACAPL</name>
<dbReference type="Proteomes" id="UP000694845">
    <property type="component" value="Unplaced"/>
</dbReference>
<dbReference type="FunFam" id="3.60.15.10:FF:000014">
    <property type="entry name" value="Zinc phosphodiesterase ELAC protein 2"/>
    <property type="match status" value="1"/>
</dbReference>
<dbReference type="GO" id="GO:0042645">
    <property type="term" value="C:mitochondrial nucleoid"/>
    <property type="evidence" value="ECO:0007669"/>
    <property type="project" value="UniProtKB-ARBA"/>
</dbReference>
<feature type="domain" description="tRNase Z endonuclease" evidence="25">
    <location>
        <begin position="134"/>
        <end position="194"/>
    </location>
</feature>
<proteinExistence type="inferred from homology"/>
<evidence type="ECO:0000256" key="10">
    <source>
        <dbReference type="ARBA" id="ARBA00022722"/>
    </source>
</evidence>
<dbReference type="OMA" id="INYICQL"/>
<evidence type="ECO:0000256" key="6">
    <source>
        <dbReference type="ARBA" id="ARBA00012477"/>
    </source>
</evidence>
<evidence type="ECO:0000259" key="25">
    <source>
        <dbReference type="Pfam" id="PF13691"/>
    </source>
</evidence>
<evidence type="ECO:0000256" key="5">
    <source>
        <dbReference type="ARBA" id="ARBA00007823"/>
    </source>
</evidence>
<feature type="compositionally biased region" description="Polar residues" evidence="24">
    <location>
        <begin position="275"/>
        <end position="284"/>
    </location>
</feature>
<evidence type="ECO:0000313" key="27">
    <source>
        <dbReference type="RefSeq" id="XP_022080535.1"/>
    </source>
</evidence>
<keyword evidence="16" id="KW-0496">Mitochondrion</keyword>
<dbReference type="GO" id="GO:0042781">
    <property type="term" value="F:3'-tRNA processing endoribonuclease activity"/>
    <property type="evidence" value="ECO:0007669"/>
    <property type="project" value="UniProtKB-EC"/>
</dbReference>
<gene>
    <name evidence="27" type="primary">LOC110973760</name>
</gene>
<evidence type="ECO:0000256" key="8">
    <source>
        <dbReference type="ARBA" id="ARBA00022553"/>
    </source>
</evidence>
<feature type="region of interest" description="Disordered" evidence="24">
    <location>
        <begin position="910"/>
        <end position="934"/>
    </location>
</feature>
<keyword evidence="14" id="KW-0862">Zinc</keyword>
<dbReference type="InterPro" id="IPR047151">
    <property type="entry name" value="RNZ2-like"/>
</dbReference>
<evidence type="ECO:0000256" key="20">
    <source>
        <dbReference type="ARBA" id="ARBA00032104"/>
    </source>
</evidence>
<evidence type="ECO:0000256" key="21">
    <source>
        <dbReference type="ARBA" id="ARBA00032616"/>
    </source>
</evidence>
<evidence type="ECO:0000256" key="2">
    <source>
        <dbReference type="ARBA" id="ARBA00001947"/>
    </source>
</evidence>
<evidence type="ECO:0000256" key="19">
    <source>
        <dbReference type="ARBA" id="ARBA00030729"/>
    </source>
</evidence>
<dbReference type="RefSeq" id="XP_022080535.1">
    <property type="nucleotide sequence ID" value="XM_022224843.1"/>
</dbReference>
<evidence type="ECO:0000256" key="15">
    <source>
        <dbReference type="ARBA" id="ARBA00022946"/>
    </source>
</evidence>
<dbReference type="EC" id="3.1.26.11" evidence="6"/>
<comment type="similarity">
    <text evidence="5">Belongs to the RNase Z family.</text>
</comment>
<protein>
    <recommendedName>
        <fullName evidence="7">Zinc phosphodiesterase ELAC protein 2</fullName>
        <ecNumber evidence="6">3.1.26.11</ecNumber>
    </recommendedName>
    <alternativeName>
        <fullName evidence="21">ElaC homolog protein 2</fullName>
    </alternativeName>
    <alternativeName>
        <fullName evidence="19">Ribonuclease Z 2</fullName>
    </alternativeName>
    <alternativeName>
        <fullName evidence="20">tRNA 3 endonuclease 2</fullName>
    </alternativeName>
    <alternativeName>
        <fullName evidence="18">tRNase Z 2</fullName>
    </alternativeName>
</protein>
<evidence type="ECO:0000256" key="1">
    <source>
        <dbReference type="ARBA" id="ARBA00000402"/>
    </source>
</evidence>
<feature type="compositionally biased region" description="Low complexity" evidence="24">
    <location>
        <begin position="261"/>
        <end position="274"/>
    </location>
</feature>
<comment type="cofactor">
    <cofactor evidence="2">
        <name>Zn(2+)</name>
        <dbReference type="ChEBI" id="CHEBI:29105"/>
    </cofactor>
</comment>
<dbReference type="InterPro" id="IPR027794">
    <property type="entry name" value="tRNase_Z_dom"/>
</dbReference>
<evidence type="ECO:0000256" key="11">
    <source>
        <dbReference type="ARBA" id="ARBA00022723"/>
    </source>
</evidence>
<dbReference type="CTD" id="60528"/>
<evidence type="ECO:0000256" key="4">
    <source>
        <dbReference type="ARBA" id="ARBA00004305"/>
    </source>
</evidence>
<dbReference type="Pfam" id="PF13691">
    <property type="entry name" value="Lactamase_B_4"/>
    <property type="match status" value="1"/>
</dbReference>
<keyword evidence="8" id="KW-0597">Phosphoprotein</keyword>
<keyword evidence="10" id="KW-0540">Nuclease</keyword>
<evidence type="ECO:0000256" key="14">
    <source>
        <dbReference type="ARBA" id="ARBA00022833"/>
    </source>
</evidence>
<keyword evidence="11" id="KW-0479">Metal-binding</keyword>
<accession>A0A8B7XKQ2</accession>
<keyword evidence="26" id="KW-1185">Reference proteome</keyword>
<evidence type="ECO:0000256" key="17">
    <source>
        <dbReference type="ARBA" id="ARBA00023242"/>
    </source>
</evidence>
<evidence type="ECO:0000256" key="24">
    <source>
        <dbReference type="SAM" id="MobiDB-lite"/>
    </source>
</evidence>
<sequence>MFSSKLHHFSSFISYKTCMRLFCSHSNASVVSGVLGRVKASREKLKTLTLSPANLFASSAILNATTKRQFLVTYIHTRCYFQPVGSLGNFLSLKKKMAEAQRQIFRAKHQKRQNRLAGRAKELKLDRQGKVSIQVTGAGTSACPPSILVIAESVRYLFNCGEGTQRLMFENRIRSLAKLEHIFFTKMTWDNLGGSIGMMITLKNVGLPKLSLYGPPELGEFSKALQIFAKHEAISLDVKPYTLGPFVNEVMTVTPVPLYEGSDQGQPSSSSTSPANHQPDSPTVSPAAVEETTDQDQIDDDSDVEPGNSDGKKRKAKDPFEVISQMAVRQRHSPSPKRKKTEDAPNMTIAYICKIHDTHGRLDVQKAKDMGLKPGPDYGLLKAGKVVTTSDGKEIKPEDVLQPSTPGAVFIVLECPSEEFVDSVVGNETMSRYQADCGDNTATLVMHMCPENVTNDARYQSWMQRFGPTTEHVIFNHSCHSVTHEASRRIQAKLNLIHKDIFPLLPVHGEESIQKDKTRMEGRFVGMKIQKAESYMRYHLRPHIGWDREFVQLPSTEPFIEEAMAIPGFKETLDQLGNQLTEHHQRCLTLDRPRYPEVVFLGTGSAMPNKERNVTGILLNLSKNQSMIMDCGEGTFCQLRRFYGDGVDNILASLQCVFVSHIHADHHVGLIQILRQWKRVMVERGEMSKNVLLVGPKRMLIWLNNYHASCEPFIHQMKFIELGDLSWKSEERTRHEQSLLTRLNLAEYTTVPVPHCFNSHGLVIKHRSGWKLVYSGDAMPSDNLIEAGKDADVLIHEATLEDGLEAEAQKKRHSMISQAVDVGQQMGAKFTLLTHFSQRYPKIPYFDEQLSHKVGVAFDNMRVSFSELDQLPLCLPALKHVFTSYIQEMQELRDKRAEKETIVSLESALKSGKVVSEETESNGRQTQGQATSAS</sequence>
<dbReference type="KEGG" id="aplc:110973760"/>
<evidence type="ECO:0000256" key="16">
    <source>
        <dbReference type="ARBA" id="ARBA00023128"/>
    </source>
</evidence>
<dbReference type="Gene3D" id="3.60.15.10">
    <property type="entry name" value="Ribonuclease Z/Hydroxyacylglutathione hydrolase-like"/>
    <property type="match status" value="2"/>
</dbReference>
<dbReference type="GO" id="GO:0046872">
    <property type="term" value="F:metal ion binding"/>
    <property type="evidence" value="ECO:0007669"/>
    <property type="project" value="UniProtKB-KW"/>
</dbReference>
<dbReference type="SUPFAM" id="SSF56281">
    <property type="entry name" value="Metallo-hydrolase/oxidoreductase"/>
    <property type="match status" value="2"/>
</dbReference>
<dbReference type="GO" id="GO:1990180">
    <property type="term" value="P:mitochondrial tRNA 3'-end processing"/>
    <property type="evidence" value="ECO:0007669"/>
    <property type="project" value="TreeGrafter"/>
</dbReference>
<evidence type="ECO:0000256" key="23">
    <source>
        <dbReference type="ARBA" id="ARBA00047136"/>
    </source>
</evidence>
<evidence type="ECO:0000256" key="7">
    <source>
        <dbReference type="ARBA" id="ARBA00013357"/>
    </source>
</evidence>
<dbReference type="OrthoDB" id="527344at2759"/>